<proteinExistence type="predicted"/>
<dbReference type="InterPro" id="IPR001448">
    <property type="entry name" value="SASP_alpha/beta-type"/>
</dbReference>
<dbReference type="Gene3D" id="6.10.10.80">
    <property type="entry name" value="Small, acid-soluble spore protein, alpha/beta type-like"/>
    <property type="match status" value="1"/>
</dbReference>
<gene>
    <name evidence="1" type="ORF">GCM10010917_18550</name>
</gene>
<evidence type="ECO:0000313" key="1">
    <source>
        <dbReference type="EMBL" id="GGA33635.1"/>
    </source>
</evidence>
<evidence type="ECO:0000313" key="2">
    <source>
        <dbReference type="Proteomes" id="UP000609323"/>
    </source>
</evidence>
<dbReference type="EMBL" id="BMHF01000005">
    <property type="protein sequence ID" value="GGA33635.1"/>
    <property type="molecule type" value="Genomic_DNA"/>
</dbReference>
<protein>
    <recommendedName>
        <fullName evidence="3">Alpha/beta hydrolase</fullName>
    </recommendedName>
</protein>
<dbReference type="RefSeq" id="WP_094094921.1">
    <property type="nucleotide sequence ID" value="NZ_BMHF01000005.1"/>
</dbReference>
<dbReference type="InterPro" id="IPR038300">
    <property type="entry name" value="SASP_sf_alpha/beta"/>
</dbReference>
<sequence>MARRRSGRGPGADRALQHFKTEAMRQEGYKVNPEQPDDVKYEVAQSLGVPLKHGDNGDLTAEQAGKIGGAIGGSMVREMIRQAQEKLSGGDSGGSGR</sequence>
<dbReference type="Proteomes" id="UP000609323">
    <property type="component" value="Unassembled WGS sequence"/>
</dbReference>
<dbReference type="Pfam" id="PF00269">
    <property type="entry name" value="SASP"/>
    <property type="match status" value="1"/>
</dbReference>
<organism evidence="1 2">
    <name type="scientific">Paenibacillus physcomitrellae</name>
    <dbReference type="NCBI Taxonomy" id="1619311"/>
    <lineage>
        <taxon>Bacteria</taxon>
        <taxon>Bacillati</taxon>
        <taxon>Bacillota</taxon>
        <taxon>Bacilli</taxon>
        <taxon>Bacillales</taxon>
        <taxon>Paenibacillaceae</taxon>
        <taxon>Paenibacillus</taxon>
    </lineage>
</organism>
<name>A0ABQ1FXZ3_9BACL</name>
<reference evidence="2" key="1">
    <citation type="journal article" date="2019" name="Int. J. Syst. Evol. Microbiol.">
        <title>The Global Catalogue of Microorganisms (GCM) 10K type strain sequencing project: providing services to taxonomists for standard genome sequencing and annotation.</title>
        <authorList>
            <consortium name="The Broad Institute Genomics Platform"/>
            <consortium name="The Broad Institute Genome Sequencing Center for Infectious Disease"/>
            <person name="Wu L."/>
            <person name="Ma J."/>
        </authorList>
    </citation>
    <scope>NUCLEOTIDE SEQUENCE [LARGE SCALE GENOMIC DNA]</scope>
    <source>
        <strain evidence="2">CGMCC 1.15044</strain>
    </source>
</reference>
<accession>A0ABQ1FXZ3</accession>
<comment type="caution">
    <text evidence="1">The sequence shown here is derived from an EMBL/GenBank/DDBJ whole genome shotgun (WGS) entry which is preliminary data.</text>
</comment>
<evidence type="ECO:0008006" key="3">
    <source>
        <dbReference type="Google" id="ProtNLM"/>
    </source>
</evidence>
<keyword evidence="2" id="KW-1185">Reference proteome</keyword>